<dbReference type="GO" id="GO:0071973">
    <property type="term" value="P:bacterial-type flagellum-dependent cell motility"/>
    <property type="evidence" value="ECO:0007669"/>
    <property type="project" value="InterPro"/>
</dbReference>
<evidence type="ECO:0000256" key="4">
    <source>
        <dbReference type="ARBA" id="ARBA00022448"/>
    </source>
</evidence>
<evidence type="ECO:0000256" key="11">
    <source>
        <dbReference type="SAM" id="Coils"/>
    </source>
</evidence>
<keyword evidence="11" id="KW-0175">Coiled coil</keyword>
<keyword evidence="12" id="KW-0966">Cell projection</keyword>
<dbReference type="Gene3D" id="1.10.287.1700">
    <property type="match status" value="1"/>
</dbReference>
<evidence type="ECO:0000256" key="2">
    <source>
        <dbReference type="ARBA" id="ARBA00010004"/>
    </source>
</evidence>
<evidence type="ECO:0000256" key="5">
    <source>
        <dbReference type="ARBA" id="ARBA00022475"/>
    </source>
</evidence>
<name>A0AAU7PRI2_9FIRM</name>
<dbReference type="AlphaFoldDB" id="A0AAU7PRI2"/>
<keyword evidence="7" id="KW-1005">Bacterial flagellum biogenesis</keyword>
<keyword evidence="8" id="KW-0653">Protein transport</keyword>
<feature type="coiled-coil region" evidence="11">
    <location>
        <begin position="81"/>
        <end position="115"/>
    </location>
</feature>
<proteinExistence type="inferred from homology"/>
<evidence type="ECO:0000313" key="12">
    <source>
        <dbReference type="EMBL" id="XBS54166.1"/>
    </source>
</evidence>
<comment type="subcellular location">
    <subcellularLocation>
        <location evidence="1">Cell membrane</location>
        <topology evidence="1">Peripheral membrane protein</topology>
        <orientation evidence="1">Cytoplasmic side</orientation>
    </subcellularLocation>
</comment>
<dbReference type="GO" id="GO:0015031">
    <property type="term" value="P:protein transport"/>
    <property type="evidence" value="ECO:0007669"/>
    <property type="project" value="UniProtKB-KW"/>
</dbReference>
<evidence type="ECO:0000256" key="9">
    <source>
        <dbReference type="ARBA" id="ARBA00023136"/>
    </source>
</evidence>
<dbReference type="GO" id="GO:0009288">
    <property type="term" value="C:bacterial-type flagellum"/>
    <property type="evidence" value="ECO:0007669"/>
    <property type="project" value="InterPro"/>
</dbReference>
<keyword evidence="10" id="KW-1006">Bacterial flagellum protein export</keyword>
<evidence type="ECO:0000256" key="6">
    <source>
        <dbReference type="ARBA" id="ARBA00022500"/>
    </source>
</evidence>
<evidence type="ECO:0000256" key="10">
    <source>
        <dbReference type="ARBA" id="ARBA00023225"/>
    </source>
</evidence>
<keyword evidence="12" id="KW-0282">Flagellum</keyword>
<keyword evidence="4" id="KW-0813">Transport</keyword>
<dbReference type="NCBIfam" id="TIGR02473">
    <property type="entry name" value="flagell_FliJ"/>
    <property type="match status" value="1"/>
</dbReference>
<sequence>MKKFNFPLNTVLNYKDQVLDNLKNEHAQIVDQVVRQEKKVEVLSDRRREACNRFQEEIGQGIAVSMMREYETYITFMQQKILAEQGTLQKLKKREEQKREEVVEARKEVVSIEKLKEKKLLQYNKEVLRSEELFIEEFVSNTTSVHGSR</sequence>
<comment type="similarity">
    <text evidence="2">Belongs to the FliJ family.</text>
</comment>
<evidence type="ECO:0000256" key="8">
    <source>
        <dbReference type="ARBA" id="ARBA00022927"/>
    </source>
</evidence>
<accession>A0AAU7PRI2</accession>
<dbReference type="GO" id="GO:0005886">
    <property type="term" value="C:plasma membrane"/>
    <property type="evidence" value="ECO:0007669"/>
    <property type="project" value="UniProtKB-SubCell"/>
</dbReference>
<evidence type="ECO:0000256" key="7">
    <source>
        <dbReference type="ARBA" id="ARBA00022795"/>
    </source>
</evidence>
<keyword evidence="12" id="KW-0969">Cilium</keyword>
<keyword evidence="9" id="KW-0472">Membrane</keyword>
<organism evidence="12">
    <name type="scientific">Lacrimispora sp. BS-2</name>
    <dbReference type="NCBI Taxonomy" id="3151850"/>
    <lineage>
        <taxon>Bacteria</taxon>
        <taxon>Bacillati</taxon>
        <taxon>Bacillota</taxon>
        <taxon>Clostridia</taxon>
        <taxon>Lachnospirales</taxon>
        <taxon>Lachnospiraceae</taxon>
        <taxon>Lacrimispora</taxon>
    </lineage>
</organism>
<reference evidence="12" key="1">
    <citation type="submission" date="2024-06" db="EMBL/GenBank/DDBJ databases">
        <title>Lacrimispora cavernae sp. nov., a novel anaerobe isolated from bat guano pile inside a cave.</title>
        <authorList>
            <person name="Miller S.L."/>
            <person name="Lu N."/>
            <person name="King J."/>
            <person name="Sankaranarayanan K."/>
            <person name="Lawson P.A."/>
        </authorList>
    </citation>
    <scope>NUCLEOTIDE SEQUENCE</scope>
    <source>
        <strain evidence="12">BS-2</strain>
    </source>
</reference>
<keyword evidence="5" id="KW-1003">Cell membrane</keyword>
<keyword evidence="6" id="KW-0145">Chemotaxis</keyword>
<evidence type="ECO:0000256" key="1">
    <source>
        <dbReference type="ARBA" id="ARBA00004413"/>
    </source>
</evidence>
<protein>
    <recommendedName>
        <fullName evidence="3">Flagellar FliJ protein</fullName>
    </recommendedName>
</protein>
<dbReference type="InterPro" id="IPR053716">
    <property type="entry name" value="Flag_assembly_chemotaxis_eff"/>
</dbReference>
<dbReference type="RefSeq" id="WP_349946632.1">
    <property type="nucleotide sequence ID" value="NZ_CP157940.1"/>
</dbReference>
<dbReference type="InterPro" id="IPR012823">
    <property type="entry name" value="Flagell_FliJ"/>
</dbReference>
<dbReference type="GO" id="GO:0006935">
    <property type="term" value="P:chemotaxis"/>
    <property type="evidence" value="ECO:0007669"/>
    <property type="project" value="UniProtKB-KW"/>
</dbReference>
<gene>
    <name evidence="12" type="primary">fliJ</name>
    <name evidence="12" type="ORF">ABFV83_20620</name>
</gene>
<dbReference type="GO" id="GO:0044781">
    <property type="term" value="P:bacterial-type flagellum organization"/>
    <property type="evidence" value="ECO:0007669"/>
    <property type="project" value="UniProtKB-KW"/>
</dbReference>
<dbReference type="EMBL" id="CP157940">
    <property type="protein sequence ID" value="XBS54166.1"/>
    <property type="molecule type" value="Genomic_DNA"/>
</dbReference>
<dbReference type="Pfam" id="PF02050">
    <property type="entry name" value="FliJ"/>
    <property type="match status" value="1"/>
</dbReference>
<evidence type="ECO:0000256" key="3">
    <source>
        <dbReference type="ARBA" id="ARBA00020392"/>
    </source>
</evidence>